<dbReference type="EMBL" id="CAKMMF010000007">
    <property type="protein sequence ID" value="CAH1201354.1"/>
    <property type="molecule type" value="Genomic_DNA"/>
</dbReference>
<evidence type="ECO:0000313" key="2">
    <source>
        <dbReference type="EMBL" id="CAH1201354.1"/>
    </source>
</evidence>
<sequence length="248" mass="28197">MDWRRAKSVLILAFLMLNLVLGYQLWSNIREGLSTSAKAGDLSPETLRIMEEKGIKLVENIYIPAETPELQDLTYRVRTKLSDGEKHVLKEPVESRIVFNEKQLIEGLGDIIPDIDQYVFDVTTSDDKKLILYRMEQMRPMFDVKLELYSEDQRIIAYRQDVIELVSTEKAVENPVLPATIAMAPLIEKFLASGAVIKEIKLGYHGQTFAKSDIQVSAPSWRVMLEDGNVYYIHAVSGEVVTEDELSS</sequence>
<evidence type="ECO:0000313" key="3">
    <source>
        <dbReference type="Proteomes" id="UP000838686"/>
    </source>
</evidence>
<accession>A0ABN8G6L8</accession>
<reference evidence="2" key="1">
    <citation type="submission" date="2022-01" db="EMBL/GenBank/DDBJ databases">
        <authorList>
            <person name="Criscuolo A."/>
        </authorList>
    </citation>
    <scope>NUCLEOTIDE SEQUENCE</scope>
    <source>
        <strain evidence="2">CIP111893</strain>
    </source>
</reference>
<name>A0ABN8G6L8_9BACL</name>
<comment type="caution">
    <text evidence="2">The sequence shown here is derived from an EMBL/GenBank/DDBJ whole genome shotgun (WGS) entry which is preliminary data.</text>
</comment>
<dbReference type="RefSeq" id="WP_236339928.1">
    <property type="nucleotide sequence ID" value="NZ_CAKMMF010000007.1"/>
</dbReference>
<proteinExistence type="predicted"/>
<feature type="domain" description="Regulatory protein YycH-like" evidence="1">
    <location>
        <begin position="90"/>
        <end position="235"/>
    </location>
</feature>
<dbReference type="InterPro" id="IPR018604">
    <property type="entry name" value="YycI-like"/>
</dbReference>
<evidence type="ECO:0000259" key="1">
    <source>
        <dbReference type="Pfam" id="PF09648"/>
    </source>
</evidence>
<organism evidence="2 3">
    <name type="scientific">Paenibacillus plantiphilus</name>
    <dbReference type="NCBI Taxonomy" id="2905650"/>
    <lineage>
        <taxon>Bacteria</taxon>
        <taxon>Bacillati</taxon>
        <taxon>Bacillota</taxon>
        <taxon>Bacilli</taxon>
        <taxon>Bacillales</taxon>
        <taxon>Paenibacillaceae</taxon>
        <taxon>Paenibacillus</taxon>
    </lineage>
</organism>
<dbReference type="Gene3D" id="2.40.128.690">
    <property type="entry name" value="YycH protein, domain 3-like"/>
    <property type="match status" value="1"/>
</dbReference>
<keyword evidence="3" id="KW-1185">Reference proteome</keyword>
<gene>
    <name evidence="2" type="ORF">PAECIP111893_01585</name>
</gene>
<dbReference type="Proteomes" id="UP000838686">
    <property type="component" value="Unassembled WGS sequence"/>
</dbReference>
<protein>
    <recommendedName>
        <fullName evidence="1">Regulatory protein YycH-like domain-containing protein</fullName>
    </recommendedName>
</protein>
<dbReference type="Pfam" id="PF09648">
    <property type="entry name" value="YycI"/>
    <property type="match status" value="1"/>
</dbReference>